<name>A0A1J5TVN7_9ZZZZ</name>
<comment type="caution">
    <text evidence="5">The sequence shown here is derived from an EMBL/GenBank/DDBJ whole genome shotgun (WGS) entry which is preliminary data.</text>
</comment>
<evidence type="ECO:0000313" key="5">
    <source>
        <dbReference type="EMBL" id="OIR17852.1"/>
    </source>
</evidence>
<dbReference type="Gene3D" id="3.40.50.1980">
    <property type="entry name" value="Nitrogenase molybdenum iron protein domain"/>
    <property type="match status" value="3"/>
</dbReference>
<evidence type="ECO:0000256" key="1">
    <source>
        <dbReference type="ARBA" id="ARBA00003171"/>
    </source>
</evidence>
<dbReference type="InterPro" id="IPR005975">
    <property type="entry name" value="Nase_Mo-Fe_CF"/>
</dbReference>
<dbReference type="GO" id="GO:0016163">
    <property type="term" value="F:nitrogenase activity"/>
    <property type="evidence" value="ECO:0007669"/>
    <property type="project" value="UniProtKB-EC"/>
</dbReference>
<protein>
    <submittedName>
        <fullName evidence="5">Nitrogenase molybdenum-iron protein beta chain</fullName>
        <ecNumber evidence="5">1.18.6.1</ecNumber>
    </submittedName>
</protein>
<comment type="pathway">
    <text evidence="2">Cofactor biosynthesis; Fe-Mo cofactor biosynthesis.</text>
</comment>
<gene>
    <name evidence="5" type="primary">nifK_1</name>
    <name evidence="5" type="ORF">GALL_20740</name>
</gene>
<comment type="function">
    <text evidence="1">This protein may play a role in the biosynthesis of the prosthetic group of nitrogenase (FeMo cofactor).</text>
</comment>
<dbReference type="EC" id="1.18.6.1" evidence="5"/>
<dbReference type="CDD" id="cd01966">
    <property type="entry name" value="Nitrogenase_NifN_1"/>
    <property type="match status" value="1"/>
</dbReference>
<evidence type="ECO:0000256" key="3">
    <source>
        <dbReference type="ARBA" id="ARBA00011002"/>
    </source>
</evidence>
<organism evidence="5">
    <name type="scientific">mine drainage metagenome</name>
    <dbReference type="NCBI Taxonomy" id="410659"/>
    <lineage>
        <taxon>unclassified sequences</taxon>
        <taxon>metagenomes</taxon>
        <taxon>ecological metagenomes</taxon>
    </lineage>
</organism>
<evidence type="ECO:0000259" key="4">
    <source>
        <dbReference type="Pfam" id="PF00148"/>
    </source>
</evidence>
<evidence type="ECO:0000256" key="2">
    <source>
        <dbReference type="ARBA" id="ARBA00005155"/>
    </source>
</evidence>
<dbReference type="InterPro" id="IPR000510">
    <property type="entry name" value="Nase/OxRdtase_comp1"/>
</dbReference>
<sequence length="476" mass="51776">MASVNTNHKSCTVNPLKMSQPLGATLAFMGLNHCMPTMHGSQGCTSFGLVLFVRHFREMIPMQTTAMNEVNTILGGMDNIEQAIMNIWSRAKPDIIGLASTGLTETKGDDVDGYIKLIRTKHPEIAEMEIVYVSTPDYVGAFQDGWSKAVTSIVQEMAVPCLSIQANRVNVLPGAHLTPGDITEIREMIEAFGLDPVFIPDISGSLDGHIPEDFTPTTLGGTTLKQLRTMGEARASIAIGEQMREAITTLEIKTGVPCKLFDRLTGLEANDNLLQYLSEISGKPVPNKYRRQRSQLQDAMLDAHFFTGGKKVAIGAEPDLLWSLGSFLAEMGCEISAAVTTTQSPILEKMPCEEVLIGDLEDLEARAKDCDLLITHSHGRQMADRLKLPFLRYGIPTFDRLGAAHKVTVGYSGTRDLVFELGNTFMADEHETTPETWRNSIGLNGDETSQSAINVIESNASEAKTSCASNGSCNCG</sequence>
<feature type="domain" description="Nitrogenase/oxidoreductase component 1" evidence="4">
    <location>
        <begin position="19"/>
        <end position="425"/>
    </location>
</feature>
<reference evidence="5" key="1">
    <citation type="submission" date="2016-10" db="EMBL/GenBank/DDBJ databases">
        <title>Sequence of Gallionella enrichment culture.</title>
        <authorList>
            <person name="Poehlein A."/>
            <person name="Muehling M."/>
            <person name="Daniel R."/>
        </authorList>
    </citation>
    <scope>NUCLEOTIDE SEQUENCE</scope>
</reference>
<dbReference type="PANTHER" id="PTHR33712">
    <property type="entry name" value="LIGHT-INDEPENDENT PROTOCHLOROPHYLLIDE REDUCTASE SUBUNIT B"/>
    <property type="match status" value="1"/>
</dbReference>
<dbReference type="InterPro" id="IPR050152">
    <property type="entry name" value="ChlB/BchB/BchZ"/>
</dbReference>
<keyword evidence="5" id="KW-0560">Oxidoreductase</keyword>
<proteinExistence type="inferred from homology"/>
<dbReference type="SUPFAM" id="SSF53807">
    <property type="entry name" value="Helical backbone' metal receptor"/>
    <property type="match status" value="1"/>
</dbReference>
<dbReference type="GO" id="GO:0065003">
    <property type="term" value="P:protein-containing complex assembly"/>
    <property type="evidence" value="ECO:0007669"/>
    <property type="project" value="InterPro"/>
</dbReference>
<dbReference type="AlphaFoldDB" id="A0A1J5TVN7"/>
<dbReference type="EMBL" id="MLJW01000004">
    <property type="protein sequence ID" value="OIR17852.1"/>
    <property type="molecule type" value="Genomic_DNA"/>
</dbReference>
<dbReference type="NCBIfam" id="TIGR01285">
    <property type="entry name" value="nifN"/>
    <property type="match status" value="1"/>
</dbReference>
<accession>A0A1J5TVN7</accession>
<dbReference type="PANTHER" id="PTHR33712:SF7">
    <property type="entry name" value="LIGHT-INDEPENDENT PROTOCHLOROPHYLLIDE REDUCTASE SUBUNIT B"/>
    <property type="match status" value="1"/>
</dbReference>
<dbReference type="Pfam" id="PF00148">
    <property type="entry name" value="Oxidored_nitro"/>
    <property type="match status" value="1"/>
</dbReference>
<dbReference type="UniPathway" id="UPA00782"/>
<comment type="similarity">
    <text evidence="3">Belongs to the NifD/NifK/NifE/NifN family.</text>
</comment>
<dbReference type="Gene3D" id="6.10.250.1090">
    <property type="match status" value="1"/>
</dbReference>